<dbReference type="Gramene" id="PVH33880">
    <property type="protein sequence ID" value="PVH33880"/>
    <property type="gene ID" value="PAHAL_8G083400"/>
</dbReference>
<feature type="compositionally biased region" description="Acidic residues" evidence="1">
    <location>
        <begin position="81"/>
        <end position="97"/>
    </location>
</feature>
<protein>
    <submittedName>
        <fullName evidence="2">Uncharacterized protein</fullName>
    </submittedName>
</protein>
<gene>
    <name evidence="2" type="ORF">PAHAL_8G083400</name>
</gene>
<organism evidence="2">
    <name type="scientific">Panicum hallii</name>
    <dbReference type="NCBI Taxonomy" id="206008"/>
    <lineage>
        <taxon>Eukaryota</taxon>
        <taxon>Viridiplantae</taxon>
        <taxon>Streptophyta</taxon>
        <taxon>Embryophyta</taxon>
        <taxon>Tracheophyta</taxon>
        <taxon>Spermatophyta</taxon>
        <taxon>Magnoliopsida</taxon>
        <taxon>Liliopsida</taxon>
        <taxon>Poales</taxon>
        <taxon>Poaceae</taxon>
        <taxon>PACMAD clade</taxon>
        <taxon>Panicoideae</taxon>
        <taxon>Panicodae</taxon>
        <taxon>Paniceae</taxon>
        <taxon>Panicinae</taxon>
        <taxon>Panicum</taxon>
        <taxon>Panicum sect. Panicum</taxon>
    </lineage>
</organism>
<dbReference type="Proteomes" id="UP000243499">
    <property type="component" value="Chromosome 8"/>
</dbReference>
<evidence type="ECO:0000313" key="2">
    <source>
        <dbReference type="EMBL" id="PVH33880.1"/>
    </source>
</evidence>
<reference evidence="2" key="1">
    <citation type="submission" date="2018-04" db="EMBL/GenBank/DDBJ databases">
        <title>WGS assembly of Panicum hallii.</title>
        <authorList>
            <person name="Lovell J."/>
            <person name="Jenkins J."/>
            <person name="Lowry D."/>
            <person name="Mamidi S."/>
            <person name="Sreedasyam A."/>
            <person name="Weng X."/>
            <person name="Barry K."/>
            <person name="Bonette J."/>
            <person name="Campitelli B."/>
            <person name="Daum C."/>
            <person name="Gordon S."/>
            <person name="Gould B."/>
            <person name="Lipzen A."/>
            <person name="Macqueen A."/>
            <person name="Palacio-Mejia J."/>
            <person name="Plott C."/>
            <person name="Shakirov E."/>
            <person name="Shu S."/>
            <person name="Yoshinaga Y."/>
            <person name="Zane M."/>
            <person name="Rokhsar D."/>
            <person name="Grimwood J."/>
            <person name="Schmutz J."/>
            <person name="Juenger T."/>
        </authorList>
    </citation>
    <scope>NUCLEOTIDE SEQUENCE [LARGE SCALE GENOMIC DNA]</scope>
    <source>
        <strain evidence="2">FIL2</strain>
    </source>
</reference>
<proteinExistence type="predicted"/>
<evidence type="ECO:0000256" key="1">
    <source>
        <dbReference type="SAM" id="MobiDB-lite"/>
    </source>
</evidence>
<name>A0A2T8I882_9POAL</name>
<accession>A0A2T8I882</accession>
<feature type="region of interest" description="Disordered" evidence="1">
    <location>
        <begin position="1"/>
        <end position="32"/>
    </location>
</feature>
<feature type="region of interest" description="Disordered" evidence="1">
    <location>
        <begin position="64"/>
        <end position="109"/>
    </location>
</feature>
<dbReference type="PANTHER" id="PTHR33063:SF13">
    <property type="entry name" value="OS02G0583500 PROTEIN"/>
    <property type="match status" value="1"/>
</dbReference>
<sequence>MPCHHKMPPGHGKVGVKNLKRTHLSEPPPLHPYEQKRLMQCMQNNARLQELGIYALSRELEEASSISHKKNKPSHKNTENFESEYDPSSQDDTDDDDNAKGSKQRNTKTACKSVGAINLRSKRVLAELECTRNTRSKKHTAQADATLAPSVNIDGHNQATFGAGGPAHLDENTLVADEGHVVAPLGGQNYACNEDNGHVQADGNMTNADEVDDDNNQMLNEDVQLGENDRWERGANMGHGLYRINRALRGKLQVVIPEGKIRPMAPLVAAKFATECNIAVRNHVPVLKHWKEYKKKQGLFKVFTGRLSAKFDINTSDASVQNGCNQMMKNAVRQQRHRLKKKYFNPFPLHLVPKTSPIRSMTDQEWNELVEYWKTPKGMEISQKNKENRTHVIYHQTTGSRSYQVHVENLGDKYNDQEPDALDLFKECHYSKKKKCYSSNVQQAITQMENKLSTPAECEEQMSVTKVVADVLAENTRKNLFLQNVGIQNSCPRSSVRNIAAQLEAEKGANTDLRSVVNTQREQLDLLSKQMQEREELRVREQGEMKKRQAEMEADMKKLQLLLSKIQPS</sequence>
<dbReference type="PANTHER" id="PTHR33063">
    <property type="entry name" value="OS02G0583500 PROTEIN"/>
    <property type="match status" value="1"/>
</dbReference>
<dbReference type="AlphaFoldDB" id="A0A2T8I882"/>
<dbReference type="InterPro" id="IPR004252">
    <property type="entry name" value="Probable_transposase_24"/>
</dbReference>
<dbReference type="EMBL" id="CM008053">
    <property type="protein sequence ID" value="PVH33880.1"/>
    <property type="molecule type" value="Genomic_DNA"/>
</dbReference>
<dbReference type="Pfam" id="PF03004">
    <property type="entry name" value="Transposase_24"/>
    <property type="match status" value="1"/>
</dbReference>